<evidence type="ECO:0000313" key="2">
    <source>
        <dbReference type="EMBL" id="MBR7621370.1"/>
    </source>
</evidence>
<dbReference type="Proteomes" id="UP000622580">
    <property type="component" value="Unassembled WGS sequence"/>
</dbReference>
<keyword evidence="1" id="KW-0732">Signal</keyword>
<evidence type="ECO:0008006" key="4">
    <source>
        <dbReference type="Google" id="ProtNLM"/>
    </source>
</evidence>
<feature type="signal peptide" evidence="1">
    <location>
        <begin position="1"/>
        <end position="25"/>
    </location>
</feature>
<dbReference type="RefSeq" id="WP_215342480.1">
    <property type="nucleotide sequence ID" value="NZ_JAGSGD010000001.1"/>
</dbReference>
<keyword evidence="3" id="KW-1185">Reference proteome</keyword>
<dbReference type="AlphaFoldDB" id="A0A941D307"/>
<sequence>MGRRRPRTVQLAVAFALLGIAAAPAADAPLRAQRWLAPQADVVRVLTTAPTECLSPQPDPHARLSVEIGRAAFRTPTVLGGQAARAGVACETCHRSGRSNPDFLFPGVSGPPGSADVTSSLFSSHRGDGIDDPVPIPDLSGPRAGLKVAPADLPPFIHGLVTQEFDGPEPPPAVLAGLIDYVRALSPTACPRAGAEPVTVKALMSDARRALAAADALAARGDRPAAGVMIAAARARLGLIDERYAALRGDRHRLRAADTRLAGIAQALREDRPDARENLARWSADSMKLEAALTRREARSLFDPNHLAAAAGHRLPRQPS</sequence>
<evidence type="ECO:0000313" key="3">
    <source>
        <dbReference type="Proteomes" id="UP000622580"/>
    </source>
</evidence>
<evidence type="ECO:0000256" key="1">
    <source>
        <dbReference type="SAM" id="SignalP"/>
    </source>
</evidence>
<name>A0A941D307_9CAUL</name>
<feature type="chain" id="PRO_5037045118" description="Cytochrome c domain-containing protein" evidence="1">
    <location>
        <begin position="26"/>
        <end position="320"/>
    </location>
</feature>
<organism evidence="2 3">
    <name type="scientific">Phenylobacterium glaciei</name>
    <dbReference type="NCBI Taxonomy" id="2803784"/>
    <lineage>
        <taxon>Bacteria</taxon>
        <taxon>Pseudomonadati</taxon>
        <taxon>Pseudomonadota</taxon>
        <taxon>Alphaproteobacteria</taxon>
        <taxon>Caulobacterales</taxon>
        <taxon>Caulobacteraceae</taxon>
        <taxon>Phenylobacterium</taxon>
    </lineage>
</organism>
<reference evidence="2" key="1">
    <citation type="submission" date="2021-04" db="EMBL/GenBank/DDBJ databases">
        <title>Draft genome assembly of strain Phenylobacterium sp. 20VBR1 using MiniION and Illumina platforms.</title>
        <authorList>
            <person name="Thomas F.A."/>
            <person name="Krishnan K.P."/>
            <person name="Sinha R.K."/>
        </authorList>
    </citation>
    <scope>NUCLEOTIDE SEQUENCE</scope>
    <source>
        <strain evidence="2">20VBR1</strain>
    </source>
</reference>
<protein>
    <recommendedName>
        <fullName evidence="4">Cytochrome c domain-containing protein</fullName>
    </recommendedName>
</protein>
<dbReference type="EMBL" id="JAGSGD010000001">
    <property type="protein sequence ID" value="MBR7621370.1"/>
    <property type="molecule type" value="Genomic_DNA"/>
</dbReference>
<comment type="caution">
    <text evidence="2">The sequence shown here is derived from an EMBL/GenBank/DDBJ whole genome shotgun (WGS) entry which is preliminary data.</text>
</comment>
<accession>A0A941D307</accession>
<proteinExistence type="predicted"/>
<gene>
    <name evidence="2" type="ORF">JKL49_18395</name>
</gene>